<dbReference type="EMBL" id="LT607413">
    <property type="protein sequence ID" value="SCF33944.1"/>
    <property type="molecule type" value="Genomic_DNA"/>
</dbReference>
<organism evidence="2 3">
    <name type="scientific">Micromonospora echinospora</name>
    <name type="common">Micromonospora purpurea</name>
    <dbReference type="NCBI Taxonomy" id="1877"/>
    <lineage>
        <taxon>Bacteria</taxon>
        <taxon>Bacillati</taxon>
        <taxon>Actinomycetota</taxon>
        <taxon>Actinomycetes</taxon>
        <taxon>Micromonosporales</taxon>
        <taxon>Micromonosporaceae</taxon>
        <taxon>Micromonospora</taxon>
    </lineage>
</organism>
<accession>A0A1C4ZMD9</accession>
<dbReference type="AlphaFoldDB" id="A0A1C4ZMD9"/>
<evidence type="ECO:0000313" key="2">
    <source>
        <dbReference type="EMBL" id="SCF33944.1"/>
    </source>
</evidence>
<dbReference type="InParanoid" id="A0A1C4ZMD9"/>
<evidence type="ECO:0000313" key="3">
    <source>
        <dbReference type="Proteomes" id="UP000198253"/>
    </source>
</evidence>
<sequence length="465" mass="50848">MQSFAGTFARNLVVAAVCTVAGPILLVLGAFGVADPGESDRRIPLVFLLVGLAGTLAIPVLALSGARADYRAVTRRDRLDDAPVRPDDSFALWAPRADVPTPQGRFTAADVLEAAFVRYGGDWEATYQSYGGDLDPDEVKPLIRLRLRIHPDDSAPFEWTGERRVPSLCLSAVTAGRLVAVVESTRPAEVRIDWPRSALLAGARPCRLIGLDGRRVDLTGRPDLLVEQIRIAGTVGGIRMDVDTIDLRNLAPPVATRLQGLVERVGEPAERPALQPTPDGRPRWVVDDLPGEAGAFGDVDRRWARHGGQLTRARFLELRGTTTYQYHGPVLETVLRIWPVEGGEPFDARKKLTVPMNYLALLHRTKDLVALVSPDRRRYEIDWNRSNLAAGVTPALVIAPDGREFDLTGRLDPLLAIMRLLVAHQVSVPDNVLDLRARRHEAVAAQVMEALRTNLDRGATGAGPR</sequence>
<feature type="transmembrane region" description="Helical" evidence="1">
    <location>
        <begin position="12"/>
        <end position="33"/>
    </location>
</feature>
<protein>
    <submittedName>
        <fullName evidence="2">Uncharacterized protein</fullName>
    </submittedName>
</protein>
<keyword evidence="1" id="KW-0472">Membrane</keyword>
<evidence type="ECO:0000256" key="1">
    <source>
        <dbReference type="SAM" id="Phobius"/>
    </source>
</evidence>
<keyword evidence="1" id="KW-1133">Transmembrane helix</keyword>
<dbReference type="RefSeq" id="WP_197701655.1">
    <property type="nucleotide sequence ID" value="NZ_LT607413.1"/>
</dbReference>
<keyword evidence="3" id="KW-1185">Reference proteome</keyword>
<name>A0A1C4ZMD9_MICEC</name>
<reference evidence="3" key="1">
    <citation type="submission" date="2016-06" db="EMBL/GenBank/DDBJ databases">
        <authorList>
            <person name="Varghese N."/>
            <person name="Submissions Spin"/>
        </authorList>
    </citation>
    <scope>NUCLEOTIDE SEQUENCE [LARGE SCALE GENOMIC DNA]</scope>
    <source>
        <strain evidence="3">DSM 43816</strain>
    </source>
</reference>
<gene>
    <name evidence="2" type="ORF">GA0070618_5460</name>
</gene>
<feature type="transmembrane region" description="Helical" evidence="1">
    <location>
        <begin position="45"/>
        <end position="66"/>
    </location>
</feature>
<proteinExistence type="predicted"/>
<keyword evidence="1" id="KW-0812">Transmembrane</keyword>
<dbReference type="Proteomes" id="UP000198253">
    <property type="component" value="Chromosome I"/>
</dbReference>